<dbReference type="GO" id="GO:0003700">
    <property type="term" value="F:DNA-binding transcription factor activity"/>
    <property type="evidence" value="ECO:0007669"/>
    <property type="project" value="InterPro"/>
</dbReference>
<dbReference type="Proteomes" id="UP000094849">
    <property type="component" value="Unassembled WGS sequence"/>
</dbReference>
<dbReference type="InterPro" id="IPR036388">
    <property type="entry name" value="WH-like_DNA-bd_sf"/>
</dbReference>
<dbReference type="RefSeq" id="WP_069015598.1">
    <property type="nucleotide sequence ID" value="NZ_LVJW01000007.1"/>
</dbReference>
<dbReference type="InterPro" id="IPR008920">
    <property type="entry name" value="TF_FadR/GntR_C"/>
</dbReference>
<gene>
    <name evidence="8" type="ORF">A3196_19370</name>
</gene>
<keyword evidence="9" id="KW-1185">Reference proteome</keyword>
<comment type="function">
    <text evidence="5">Transcriptional repressor for the pyruvate dehydrogenase complex genes aceEF and lpd.</text>
</comment>
<keyword evidence="4" id="KW-0804">Transcription</keyword>
<name>A0A1E2UHT9_9GAMM</name>
<dbReference type="PROSITE" id="PS50949">
    <property type="entry name" value="HTH_GNTR"/>
    <property type="match status" value="1"/>
</dbReference>
<sequence>MQRRKLSDQIAEQLEGMIADGTLKPGERLPAERQLAERLGISRPSLREAIQKLSSKGLLHTHQGGGNYVTESLAHSFTDPLMALLQDQPDAEFDTLEVRKELEGVAAFNAATRATESDRQRIWSRFNEMVEIHRAEASSIEKLQADAAFHQSITEAAHNVVLVHFTNAIHDVLKNTVSEYLDMFYAEPTFVEKLCMQHKAIVTAIMDRDPEQARDKARFHLEFAFQAFHEFKSQARLSRNSELYASMFSEE</sequence>
<dbReference type="Pfam" id="PF07729">
    <property type="entry name" value="FCD"/>
    <property type="match status" value="1"/>
</dbReference>
<evidence type="ECO:0000256" key="2">
    <source>
        <dbReference type="ARBA" id="ARBA00023015"/>
    </source>
</evidence>
<dbReference type="GO" id="GO:0003677">
    <property type="term" value="F:DNA binding"/>
    <property type="evidence" value="ECO:0007669"/>
    <property type="project" value="UniProtKB-KW"/>
</dbReference>
<evidence type="ECO:0000313" key="9">
    <source>
        <dbReference type="Proteomes" id="UP000094849"/>
    </source>
</evidence>
<dbReference type="AlphaFoldDB" id="A0A1E2UHT9"/>
<dbReference type="OrthoDB" id="5450856at2"/>
<dbReference type="SUPFAM" id="SSF48008">
    <property type="entry name" value="GntR ligand-binding domain-like"/>
    <property type="match status" value="1"/>
</dbReference>
<dbReference type="Gene3D" id="1.20.120.530">
    <property type="entry name" value="GntR ligand-binding domain-like"/>
    <property type="match status" value="1"/>
</dbReference>
<reference evidence="8 9" key="1">
    <citation type="submission" date="2016-03" db="EMBL/GenBank/DDBJ databases">
        <title>Chemosynthetic sulphur-oxidizing symbionts of marine invertebrate animals are capable of nitrogen fixation.</title>
        <authorList>
            <person name="Petersen J.M."/>
            <person name="Kemper A."/>
            <person name="Gruber-Vodicka H."/>
            <person name="Cardini U."/>
            <person name="Geest Mvander."/>
            <person name="Kleiner M."/>
            <person name="Bulgheresi S."/>
            <person name="Fussmann M."/>
            <person name="Herbold C."/>
            <person name="Seah B.K.B."/>
            <person name="Antony C.Paul."/>
            <person name="Liu D."/>
            <person name="Belitz A."/>
            <person name="Weber M."/>
        </authorList>
    </citation>
    <scope>NUCLEOTIDE SEQUENCE [LARGE SCALE GENOMIC DNA]</scope>
    <source>
        <strain evidence="8">G_D</strain>
    </source>
</reference>
<protein>
    <recommendedName>
        <fullName evidence="6">Pyruvate dehydrogenase complex repressor</fullName>
    </recommendedName>
</protein>
<keyword evidence="2" id="KW-0805">Transcription regulation</keyword>
<evidence type="ECO:0000259" key="7">
    <source>
        <dbReference type="PROSITE" id="PS50949"/>
    </source>
</evidence>
<evidence type="ECO:0000256" key="6">
    <source>
        <dbReference type="ARBA" id="ARBA00039592"/>
    </source>
</evidence>
<feature type="domain" description="HTH gntR-type" evidence="7">
    <location>
        <begin position="4"/>
        <end position="72"/>
    </location>
</feature>
<dbReference type="SMART" id="SM00345">
    <property type="entry name" value="HTH_GNTR"/>
    <property type="match status" value="1"/>
</dbReference>
<dbReference type="PANTHER" id="PTHR43537">
    <property type="entry name" value="TRANSCRIPTIONAL REGULATOR, GNTR FAMILY"/>
    <property type="match status" value="1"/>
</dbReference>
<dbReference type="STRING" id="1818881.A3196_19370"/>
<dbReference type="SMART" id="SM00895">
    <property type="entry name" value="FCD"/>
    <property type="match status" value="1"/>
</dbReference>
<dbReference type="CDD" id="cd07377">
    <property type="entry name" value="WHTH_GntR"/>
    <property type="match status" value="1"/>
</dbReference>
<dbReference type="Pfam" id="PF00392">
    <property type="entry name" value="GntR"/>
    <property type="match status" value="1"/>
</dbReference>
<dbReference type="InterPro" id="IPR036390">
    <property type="entry name" value="WH_DNA-bd_sf"/>
</dbReference>
<evidence type="ECO:0000256" key="4">
    <source>
        <dbReference type="ARBA" id="ARBA00023163"/>
    </source>
</evidence>
<evidence type="ECO:0000256" key="5">
    <source>
        <dbReference type="ARBA" id="ARBA00037357"/>
    </source>
</evidence>
<keyword evidence="3" id="KW-0238">DNA-binding</keyword>
<dbReference type="InterPro" id="IPR000524">
    <property type="entry name" value="Tscrpt_reg_HTH_GntR"/>
</dbReference>
<accession>A0A1E2UHT9</accession>
<dbReference type="PANTHER" id="PTHR43537:SF34">
    <property type="entry name" value="PYRUVATE DEHYDROGENASE COMPLEX REPRESSOR"/>
    <property type="match status" value="1"/>
</dbReference>
<comment type="caution">
    <text evidence="8">The sequence shown here is derived from an EMBL/GenBank/DDBJ whole genome shotgun (WGS) entry which is preliminary data.</text>
</comment>
<dbReference type="EMBL" id="LVJZ01000005">
    <property type="protein sequence ID" value="ODB92930.1"/>
    <property type="molecule type" value="Genomic_DNA"/>
</dbReference>
<dbReference type="InterPro" id="IPR011711">
    <property type="entry name" value="GntR_C"/>
</dbReference>
<proteinExistence type="predicted"/>
<organism evidence="8 9">
    <name type="scientific">Candidatus Thiodiazotropha endoloripes</name>
    <dbReference type="NCBI Taxonomy" id="1818881"/>
    <lineage>
        <taxon>Bacteria</taxon>
        <taxon>Pseudomonadati</taxon>
        <taxon>Pseudomonadota</taxon>
        <taxon>Gammaproteobacteria</taxon>
        <taxon>Chromatiales</taxon>
        <taxon>Sedimenticolaceae</taxon>
        <taxon>Candidatus Thiodiazotropha</taxon>
    </lineage>
</organism>
<keyword evidence="1" id="KW-0678">Repressor</keyword>
<evidence type="ECO:0000256" key="1">
    <source>
        <dbReference type="ARBA" id="ARBA00022491"/>
    </source>
</evidence>
<dbReference type="SUPFAM" id="SSF46785">
    <property type="entry name" value="Winged helix' DNA-binding domain"/>
    <property type="match status" value="1"/>
</dbReference>
<dbReference type="PRINTS" id="PR00035">
    <property type="entry name" value="HTHGNTR"/>
</dbReference>
<dbReference type="Gene3D" id="1.10.10.10">
    <property type="entry name" value="Winged helix-like DNA-binding domain superfamily/Winged helix DNA-binding domain"/>
    <property type="match status" value="1"/>
</dbReference>
<evidence type="ECO:0000256" key="3">
    <source>
        <dbReference type="ARBA" id="ARBA00023125"/>
    </source>
</evidence>
<evidence type="ECO:0000313" key="8">
    <source>
        <dbReference type="EMBL" id="ODB92930.1"/>
    </source>
</evidence>